<comment type="caution">
    <text evidence="1">The sequence shown here is derived from an EMBL/GenBank/DDBJ whole genome shotgun (WGS) entry which is preliminary data.</text>
</comment>
<sequence>NSVPAWIPIFQKFSSGVDTDIPGKEFGSSVDTVSLGNRLQRECRYSRDISSSVNTESQRQEFGSGEFSSNVNANIPFIQRGYRFLENQFQRGYRYSRDIGFGVDTESQRISVPAWIPNPKDKDISSSVDTKSQRISVLTWIPNPIGISVPTWIPNPGSQTSHIHIYNSHLSFSKFNQN</sequence>
<organism evidence="1 2">
    <name type="scientific">Rhizophagus irregularis</name>
    <dbReference type="NCBI Taxonomy" id="588596"/>
    <lineage>
        <taxon>Eukaryota</taxon>
        <taxon>Fungi</taxon>
        <taxon>Fungi incertae sedis</taxon>
        <taxon>Mucoromycota</taxon>
        <taxon>Glomeromycotina</taxon>
        <taxon>Glomeromycetes</taxon>
        <taxon>Glomerales</taxon>
        <taxon>Glomeraceae</taxon>
        <taxon>Rhizophagus</taxon>
    </lineage>
</organism>
<accession>A0A2I1HN94</accession>
<evidence type="ECO:0000313" key="1">
    <source>
        <dbReference type="EMBL" id="PKY60349.1"/>
    </source>
</evidence>
<evidence type="ECO:0000313" key="2">
    <source>
        <dbReference type="Proteomes" id="UP000234323"/>
    </source>
</evidence>
<reference evidence="1 2" key="1">
    <citation type="submission" date="2015-10" db="EMBL/GenBank/DDBJ databases">
        <title>Genome analyses suggest a sexual origin of heterokaryosis in a supposedly ancient asexual fungus.</title>
        <authorList>
            <person name="Ropars J."/>
            <person name="Sedzielewska K."/>
            <person name="Noel J."/>
            <person name="Charron P."/>
            <person name="Farinelli L."/>
            <person name="Marton T."/>
            <person name="Kruger M."/>
            <person name="Pelin A."/>
            <person name="Brachmann A."/>
            <person name="Corradi N."/>
        </authorList>
    </citation>
    <scope>NUCLEOTIDE SEQUENCE [LARGE SCALE GENOMIC DNA]</scope>
    <source>
        <strain evidence="1 2">A4</strain>
    </source>
</reference>
<dbReference type="EMBL" id="LLXI01004177">
    <property type="protein sequence ID" value="PKY60349.1"/>
    <property type="molecule type" value="Genomic_DNA"/>
</dbReference>
<protein>
    <submittedName>
        <fullName evidence="1">Uncharacterized protein</fullName>
    </submittedName>
</protein>
<gene>
    <name evidence="1" type="ORF">RhiirA4_483944</name>
</gene>
<name>A0A2I1HN94_9GLOM</name>
<proteinExistence type="predicted"/>
<keyword evidence="2" id="KW-1185">Reference proteome</keyword>
<dbReference type="Proteomes" id="UP000234323">
    <property type="component" value="Unassembled WGS sequence"/>
</dbReference>
<dbReference type="AlphaFoldDB" id="A0A2I1HN94"/>
<feature type="non-terminal residue" evidence="1">
    <location>
        <position position="1"/>
    </location>
</feature>